<dbReference type="OMA" id="RARWCIV"/>
<dbReference type="InterPro" id="IPR019410">
    <property type="entry name" value="Methyltransf_16"/>
</dbReference>
<dbReference type="SUPFAM" id="SSF53335">
    <property type="entry name" value="S-adenosyl-L-methionine-dependent methyltransferases"/>
    <property type="match status" value="1"/>
</dbReference>
<sequence>MTDPEDLLSDSLQTLYDYAPITHSSAGSFFTYTYAGQDATHDEQPSPSNPSNTLTITLQTPDTQPANWTLHASSIWVSSLFLADHMHDLRLARHLARASARGAPLRVLELGAGAGLPGILLARRHDGVRVVSSDYPDAGLIKTLAENVARNGAQDRCRAVPYAWGSDPAPLFSAFAGPEPHALDGFDVVLATDTLWNSELHGTFIQTLCVTLRRSAHARVFLVAGLHTGRYTIQSFMRAVEDAGLVFEEAMEKESNGDGSRPWDVERAGETEKDRRRWVVWMVLRWPRT</sequence>
<dbReference type="Proteomes" id="UP000218811">
    <property type="component" value="Unassembled WGS sequence"/>
</dbReference>
<protein>
    <recommendedName>
        <fullName evidence="3">Nicotinamide N-methyltransferase</fullName>
    </recommendedName>
</protein>
<gene>
    <name evidence="1" type="ORF">WOLCODRAFT_82177</name>
</gene>
<dbReference type="OrthoDB" id="407325at2759"/>
<dbReference type="GO" id="GO:0008757">
    <property type="term" value="F:S-adenosylmethionine-dependent methyltransferase activity"/>
    <property type="evidence" value="ECO:0007669"/>
    <property type="project" value="UniProtKB-ARBA"/>
</dbReference>
<organism evidence="1 2">
    <name type="scientific">Wolfiporia cocos (strain MD-104)</name>
    <name type="common">Brown rot fungus</name>
    <dbReference type="NCBI Taxonomy" id="742152"/>
    <lineage>
        <taxon>Eukaryota</taxon>
        <taxon>Fungi</taxon>
        <taxon>Dikarya</taxon>
        <taxon>Basidiomycota</taxon>
        <taxon>Agaricomycotina</taxon>
        <taxon>Agaricomycetes</taxon>
        <taxon>Polyporales</taxon>
        <taxon>Phaeolaceae</taxon>
        <taxon>Wolfiporia</taxon>
    </lineage>
</organism>
<dbReference type="AlphaFoldDB" id="A0A2H3J2D0"/>
<evidence type="ECO:0000313" key="2">
    <source>
        <dbReference type="Proteomes" id="UP000218811"/>
    </source>
</evidence>
<evidence type="ECO:0008006" key="3">
    <source>
        <dbReference type="Google" id="ProtNLM"/>
    </source>
</evidence>
<dbReference type="InterPro" id="IPR029063">
    <property type="entry name" value="SAM-dependent_MTases_sf"/>
</dbReference>
<dbReference type="Pfam" id="PF10294">
    <property type="entry name" value="Methyltransf_16"/>
    <property type="match status" value="1"/>
</dbReference>
<dbReference type="Gene3D" id="3.40.50.150">
    <property type="entry name" value="Vaccinia Virus protein VP39"/>
    <property type="match status" value="1"/>
</dbReference>
<dbReference type="STRING" id="742152.A0A2H3J2D0"/>
<dbReference type="CDD" id="cd02440">
    <property type="entry name" value="AdoMet_MTases"/>
    <property type="match status" value="1"/>
</dbReference>
<accession>A0A2H3J2D0</accession>
<name>A0A2H3J2D0_WOLCO</name>
<dbReference type="EMBL" id="KB467876">
    <property type="protein sequence ID" value="PCH36336.1"/>
    <property type="molecule type" value="Genomic_DNA"/>
</dbReference>
<proteinExistence type="predicted"/>
<dbReference type="PANTHER" id="PTHR14614">
    <property type="entry name" value="HEPATOCELLULAR CARCINOMA-ASSOCIATED ANTIGEN"/>
    <property type="match status" value="1"/>
</dbReference>
<reference evidence="1 2" key="1">
    <citation type="journal article" date="2012" name="Science">
        <title>The Paleozoic origin of enzymatic lignin decomposition reconstructed from 31 fungal genomes.</title>
        <authorList>
            <person name="Floudas D."/>
            <person name="Binder M."/>
            <person name="Riley R."/>
            <person name="Barry K."/>
            <person name="Blanchette R.A."/>
            <person name="Henrissat B."/>
            <person name="Martinez A.T."/>
            <person name="Otillar R."/>
            <person name="Spatafora J.W."/>
            <person name="Yadav J.S."/>
            <person name="Aerts A."/>
            <person name="Benoit I."/>
            <person name="Boyd A."/>
            <person name="Carlson A."/>
            <person name="Copeland A."/>
            <person name="Coutinho P.M."/>
            <person name="de Vries R.P."/>
            <person name="Ferreira P."/>
            <person name="Findley K."/>
            <person name="Foster B."/>
            <person name="Gaskell J."/>
            <person name="Glotzer D."/>
            <person name="Gorecki P."/>
            <person name="Heitman J."/>
            <person name="Hesse C."/>
            <person name="Hori C."/>
            <person name="Igarashi K."/>
            <person name="Jurgens J.A."/>
            <person name="Kallen N."/>
            <person name="Kersten P."/>
            <person name="Kohler A."/>
            <person name="Kuees U."/>
            <person name="Kumar T.K.A."/>
            <person name="Kuo A."/>
            <person name="LaButti K."/>
            <person name="Larrondo L.F."/>
            <person name="Lindquist E."/>
            <person name="Ling A."/>
            <person name="Lombard V."/>
            <person name="Lucas S."/>
            <person name="Lundell T."/>
            <person name="Martin R."/>
            <person name="McLaughlin D.J."/>
            <person name="Morgenstern I."/>
            <person name="Morin E."/>
            <person name="Murat C."/>
            <person name="Nagy L.G."/>
            <person name="Nolan M."/>
            <person name="Ohm R.A."/>
            <person name="Patyshakuliyeva A."/>
            <person name="Rokas A."/>
            <person name="Ruiz-Duenas F.J."/>
            <person name="Sabat G."/>
            <person name="Salamov A."/>
            <person name="Samejima M."/>
            <person name="Schmutz J."/>
            <person name="Slot J.C."/>
            <person name="St John F."/>
            <person name="Stenlid J."/>
            <person name="Sun H."/>
            <person name="Sun S."/>
            <person name="Syed K."/>
            <person name="Tsang A."/>
            <person name="Wiebenga A."/>
            <person name="Young D."/>
            <person name="Pisabarro A."/>
            <person name="Eastwood D.C."/>
            <person name="Martin F."/>
            <person name="Cullen D."/>
            <person name="Grigoriev I.V."/>
            <person name="Hibbett D.S."/>
        </authorList>
    </citation>
    <scope>NUCLEOTIDE SEQUENCE [LARGE SCALE GENOMIC DNA]</scope>
    <source>
        <strain evidence="1 2">MD-104</strain>
    </source>
</reference>
<evidence type="ECO:0000313" key="1">
    <source>
        <dbReference type="EMBL" id="PCH36336.1"/>
    </source>
</evidence>
<keyword evidence="2" id="KW-1185">Reference proteome</keyword>